<dbReference type="InterPro" id="IPR032922">
    <property type="entry name" value="SON"/>
</dbReference>
<reference evidence="3 4" key="1">
    <citation type="submission" date="2023-11" db="EMBL/GenBank/DDBJ databases">
        <title>Halocaridina rubra genome assembly.</title>
        <authorList>
            <person name="Smith C."/>
        </authorList>
    </citation>
    <scope>NUCLEOTIDE SEQUENCE [LARGE SCALE GENOMIC DNA]</scope>
    <source>
        <strain evidence="3">EP-1</strain>
        <tissue evidence="3">Whole</tissue>
    </source>
</reference>
<gene>
    <name evidence="3" type="ORF">SK128_024888</name>
</gene>
<dbReference type="InterPro" id="IPR000467">
    <property type="entry name" value="G_patch_dom"/>
</dbReference>
<evidence type="ECO:0000256" key="1">
    <source>
        <dbReference type="SAM" id="Phobius"/>
    </source>
</evidence>
<dbReference type="AlphaFoldDB" id="A0AAN8WT70"/>
<feature type="domain" description="G-patch" evidence="2">
    <location>
        <begin position="11"/>
        <end position="51"/>
    </location>
</feature>
<keyword evidence="4" id="KW-1185">Reference proteome</keyword>
<evidence type="ECO:0000259" key="2">
    <source>
        <dbReference type="PROSITE" id="PS50174"/>
    </source>
</evidence>
<dbReference type="GO" id="GO:0051726">
    <property type="term" value="P:regulation of cell cycle"/>
    <property type="evidence" value="ECO:0007669"/>
    <property type="project" value="InterPro"/>
</dbReference>
<evidence type="ECO:0000313" key="4">
    <source>
        <dbReference type="Proteomes" id="UP001381693"/>
    </source>
</evidence>
<dbReference type="EMBL" id="JAXCGZ010013891">
    <property type="protein sequence ID" value="KAK7071835.1"/>
    <property type="molecule type" value="Genomic_DNA"/>
</dbReference>
<dbReference type="PROSITE" id="PS50174">
    <property type="entry name" value="G_PATCH"/>
    <property type="match status" value="1"/>
</dbReference>
<accession>A0AAN8WT70</accession>
<dbReference type="PANTHER" id="PTHR46528">
    <property type="entry name" value="PROTEIN SON"/>
    <property type="match status" value="1"/>
</dbReference>
<feature type="transmembrane region" description="Helical" evidence="1">
    <location>
        <begin position="53"/>
        <end position="71"/>
    </location>
</feature>
<keyword evidence="1" id="KW-0472">Membrane</keyword>
<keyword evidence="1" id="KW-0812">Transmembrane</keyword>
<keyword evidence="1" id="KW-1133">Transmembrane helix</keyword>
<protein>
    <recommendedName>
        <fullName evidence="2">G-patch domain-containing protein</fullName>
    </recommendedName>
</protein>
<evidence type="ECO:0000313" key="3">
    <source>
        <dbReference type="EMBL" id="KAK7071835.1"/>
    </source>
</evidence>
<dbReference type="GO" id="GO:0048024">
    <property type="term" value="P:regulation of mRNA splicing, via spliceosome"/>
    <property type="evidence" value="ECO:0007669"/>
    <property type="project" value="TreeGrafter"/>
</dbReference>
<name>A0AAN8WT70_HALRR</name>
<dbReference type="PANTHER" id="PTHR46528:SF1">
    <property type="entry name" value="PROTEIN SON"/>
    <property type="match status" value="1"/>
</dbReference>
<dbReference type="Proteomes" id="UP001381693">
    <property type="component" value="Unassembled WGS sequence"/>
</dbReference>
<dbReference type="Pfam" id="PF01585">
    <property type="entry name" value="G-patch"/>
    <property type="match status" value="1"/>
</dbReference>
<dbReference type="GO" id="GO:0003723">
    <property type="term" value="F:RNA binding"/>
    <property type="evidence" value="ECO:0007669"/>
    <property type="project" value="InterPro"/>
</dbReference>
<dbReference type="SMART" id="SM00443">
    <property type="entry name" value="G_patch"/>
    <property type="match status" value="1"/>
</dbReference>
<organism evidence="3 4">
    <name type="scientific">Halocaridina rubra</name>
    <name type="common">Hawaiian red shrimp</name>
    <dbReference type="NCBI Taxonomy" id="373956"/>
    <lineage>
        <taxon>Eukaryota</taxon>
        <taxon>Metazoa</taxon>
        <taxon>Ecdysozoa</taxon>
        <taxon>Arthropoda</taxon>
        <taxon>Crustacea</taxon>
        <taxon>Multicrustacea</taxon>
        <taxon>Malacostraca</taxon>
        <taxon>Eumalacostraca</taxon>
        <taxon>Eucarida</taxon>
        <taxon>Decapoda</taxon>
        <taxon>Pleocyemata</taxon>
        <taxon>Caridea</taxon>
        <taxon>Atyoidea</taxon>
        <taxon>Atyidae</taxon>
        <taxon>Halocaridina</taxon>
    </lineage>
</organism>
<proteinExistence type="predicted"/>
<sequence>MEQFKEAAPVRPQFGLKMLQKMGWTPGEGLGKNKEGAIEPLLLDVKMDKKGRILGIMSLLLVRSFCLLALLEGYTCHVIYLLTSSSNLDISGFHAQEELTPKKQPIPMAKDLSGKL</sequence>
<comment type="caution">
    <text evidence="3">The sequence shown here is derived from an EMBL/GenBank/DDBJ whole genome shotgun (WGS) entry which is preliminary data.</text>
</comment>